<evidence type="ECO:0000256" key="1">
    <source>
        <dbReference type="ARBA" id="ARBA00001961"/>
    </source>
</evidence>
<evidence type="ECO:0000259" key="7">
    <source>
        <dbReference type="PROSITE" id="PS51471"/>
    </source>
</evidence>
<name>A0A426VF45_9BURK</name>
<dbReference type="OrthoDB" id="269774at2"/>
<evidence type="ECO:0000256" key="3">
    <source>
        <dbReference type="ARBA" id="ARBA00022896"/>
    </source>
</evidence>
<proteinExistence type="predicted"/>
<dbReference type="InterPro" id="IPR044862">
    <property type="entry name" value="Pro_4_hyd_alph_FE2OG_OXY"/>
</dbReference>
<dbReference type="Gene3D" id="2.60.120.620">
    <property type="entry name" value="q2cbj1_9rhob like domain"/>
    <property type="match status" value="1"/>
</dbReference>
<evidence type="ECO:0000256" key="6">
    <source>
        <dbReference type="ARBA" id="ARBA00023004"/>
    </source>
</evidence>
<keyword evidence="6" id="KW-0408">Iron</keyword>
<reference evidence="8 9" key="1">
    <citation type="submission" date="2018-12" db="EMBL/GenBank/DDBJ databases">
        <title>The whole draft genome of Aquabacterium sp. SJQ9.</title>
        <authorList>
            <person name="Sun L."/>
            <person name="Gao X."/>
            <person name="Chen W."/>
            <person name="Huang K."/>
        </authorList>
    </citation>
    <scope>NUCLEOTIDE SEQUENCE [LARGE SCALE GENOMIC DNA]</scope>
    <source>
        <strain evidence="8 9">SJQ9</strain>
    </source>
</reference>
<comment type="caution">
    <text evidence="8">The sequence shown here is derived from an EMBL/GenBank/DDBJ whole genome shotgun (WGS) entry which is preliminary data.</text>
</comment>
<feature type="domain" description="Fe2OG dioxygenase" evidence="7">
    <location>
        <begin position="180"/>
        <end position="287"/>
    </location>
</feature>
<dbReference type="Pfam" id="PF13640">
    <property type="entry name" value="2OG-FeII_Oxy_3"/>
    <property type="match status" value="1"/>
</dbReference>
<comment type="cofactor">
    <cofactor evidence="1">
        <name>L-ascorbate</name>
        <dbReference type="ChEBI" id="CHEBI:38290"/>
    </cofactor>
</comment>
<evidence type="ECO:0000256" key="5">
    <source>
        <dbReference type="ARBA" id="ARBA00023002"/>
    </source>
</evidence>
<dbReference type="EMBL" id="RSED01000003">
    <property type="protein sequence ID" value="RRS05429.1"/>
    <property type="molecule type" value="Genomic_DNA"/>
</dbReference>
<keyword evidence="4 8" id="KW-0223">Dioxygenase</keyword>
<dbReference type="PANTHER" id="PTHR10869">
    <property type="entry name" value="PROLYL 4-HYDROXYLASE ALPHA SUBUNIT"/>
    <property type="match status" value="1"/>
</dbReference>
<dbReference type="GO" id="GO:0004656">
    <property type="term" value="F:procollagen-proline 4-dioxygenase activity"/>
    <property type="evidence" value="ECO:0007669"/>
    <property type="project" value="TreeGrafter"/>
</dbReference>
<dbReference type="GO" id="GO:0005506">
    <property type="term" value="F:iron ion binding"/>
    <property type="evidence" value="ECO:0007669"/>
    <property type="project" value="InterPro"/>
</dbReference>
<gene>
    <name evidence="8" type="ORF">EIP75_04260</name>
</gene>
<evidence type="ECO:0000256" key="2">
    <source>
        <dbReference type="ARBA" id="ARBA00022723"/>
    </source>
</evidence>
<dbReference type="RefSeq" id="WP_125241998.1">
    <property type="nucleotide sequence ID" value="NZ_RSED01000003.1"/>
</dbReference>
<keyword evidence="5" id="KW-0560">Oxidoreductase</keyword>
<dbReference type="InterPro" id="IPR006620">
    <property type="entry name" value="Pro_4_hyd_alph"/>
</dbReference>
<sequence length="291" mass="30960">MSEAAQVITDDLRQWIAAQVHAGHGADAVLQAMKASGWQEGIALAALEEVMSGRVQPSGTDVQAAAQAAAHLSITPLPALAPGAGHEIWAVDRTVRVVLSQEHPGLVVFADLLSAQECAELRALAGDRLARSETVVHATGGSEVNAARTSEGMFFTRGENELVARIEARLAALLNWPIENGEGLQVLRYGPGAEYKPHFDYFDPAQPGTAAVLRRGGQRVGTVVMYLNTPEQGGATVFPDAGLTVHPIEGHAVFFSYSQPMAATKTLHGGAPVVQGEKWVATKWMRQGRFD</sequence>
<dbReference type="InterPro" id="IPR045054">
    <property type="entry name" value="P4HA-like"/>
</dbReference>
<evidence type="ECO:0000313" key="9">
    <source>
        <dbReference type="Proteomes" id="UP000269265"/>
    </source>
</evidence>
<dbReference type="Proteomes" id="UP000269265">
    <property type="component" value="Unassembled WGS sequence"/>
</dbReference>
<evidence type="ECO:0000313" key="8">
    <source>
        <dbReference type="EMBL" id="RRS05429.1"/>
    </source>
</evidence>
<dbReference type="GO" id="GO:0031418">
    <property type="term" value="F:L-ascorbic acid binding"/>
    <property type="evidence" value="ECO:0007669"/>
    <property type="project" value="UniProtKB-KW"/>
</dbReference>
<dbReference type="AlphaFoldDB" id="A0A426VF45"/>
<keyword evidence="2" id="KW-0479">Metal-binding</keyword>
<dbReference type="SMART" id="SM00702">
    <property type="entry name" value="P4Hc"/>
    <property type="match status" value="1"/>
</dbReference>
<dbReference type="PROSITE" id="PS51471">
    <property type="entry name" value="FE2OG_OXY"/>
    <property type="match status" value="1"/>
</dbReference>
<evidence type="ECO:0000256" key="4">
    <source>
        <dbReference type="ARBA" id="ARBA00022964"/>
    </source>
</evidence>
<protein>
    <submittedName>
        <fullName evidence="8">2-oxoglutarate-dependent dioxygenase</fullName>
    </submittedName>
</protein>
<accession>A0A426VF45</accession>
<keyword evidence="3" id="KW-0847">Vitamin C</keyword>
<dbReference type="PANTHER" id="PTHR10869:SF246">
    <property type="entry name" value="TRANSMEMBRANE PROLYL 4-HYDROXYLASE"/>
    <property type="match status" value="1"/>
</dbReference>
<keyword evidence="9" id="KW-1185">Reference proteome</keyword>
<organism evidence="8 9">
    <name type="scientific">Aquabacterium soli</name>
    <dbReference type="NCBI Taxonomy" id="2493092"/>
    <lineage>
        <taxon>Bacteria</taxon>
        <taxon>Pseudomonadati</taxon>
        <taxon>Pseudomonadota</taxon>
        <taxon>Betaproteobacteria</taxon>
        <taxon>Burkholderiales</taxon>
        <taxon>Aquabacterium</taxon>
    </lineage>
</organism>
<dbReference type="InterPro" id="IPR005123">
    <property type="entry name" value="Oxoglu/Fe-dep_dioxygenase_dom"/>
</dbReference>